<evidence type="ECO:0000256" key="3">
    <source>
        <dbReference type="ARBA" id="ARBA00022692"/>
    </source>
</evidence>
<dbReference type="OrthoDB" id="1883054at2759"/>
<comment type="caution">
    <text evidence="9">The sequence shown here is derived from an EMBL/GenBank/DDBJ whole genome shotgun (WGS) entry which is preliminary data.</text>
</comment>
<dbReference type="EMBL" id="JADCNM010000030">
    <property type="protein sequence ID" value="KAG0452081.1"/>
    <property type="molecule type" value="Genomic_DNA"/>
</dbReference>
<gene>
    <name evidence="9" type="ORF">HPP92_025892</name>
</gene>
<feature type="domain" description="Palmitoyltransferase DHHC" evidence="8">
    <location>
        <begin position="315"/>
        <end position="440"/>
    </location>
</feature>
<evidence type="ECO:0000256" key="2">
    <source>
        <dbReference type="ARBA" id="ARBA00008574"/>
    </source>
</evidence>
<feature type="region of interest" description="Disordered" evidence="7">
    <location>
        <begin position="1"/>
        <end position="25"/>
    </location>
</feature>
<evidence type="ECO:0000313" key="10">
    <source>
        <dbReference type="Proteomes" id="UP000639772"/>
    </source>
</evidence>
<keyword evidence="4 6" id="KW-1133">Transmembrane helix</keyword>
<dbReference type="InterPro" id="IPR003615">
    <property type="entry name" value="HNH_nuc"/>
</dbReference>
<comment type="domain">
    <text evidence="6">The DHHC domain is required for palmitoyltransferase activity.</text>
</comment>
<organism evidence="9 10">
    <name type="scientific">Vanilla planifolia</name>
    <name type="common">Vanilla</name>
    <dbReference type="NCBI Taxonomy" id="51239"/>
    <lineage>
        <taxon>Eukaryota</taxon>
        <taxon>Viridiplantae</taxon>
        <taxon>Streptophyta</taxon>
        <taxon>Embryophyta</taxon>
        <taxon>Tracheophyta</taxon>
        <taxon>Spermatophyta</taxon>
        <taxon>Magnoliopsida</taxon>
        <taxon>Liliopsida</taxon>
        <taxon>Asparagales</taxon>
        <taxon>Orchidaceae</taxon>
        <taxon>Vanilloideae</taxon>
        <taxon>Vanilleae</taxon>
        <taxon>Vanilla</taxon>
    </lineage>
</organism>
<dbReference type="InterPro" id="IPR001594">
    <property type="entry name" value="Palmitoyltrfase_DHHC"/>
</dbReference>
<evidence type="ECO:0000313" key="9">
    <source>
        <dbReference type="EMBL" id="KAG0452081.1"/>
    </source>
</evidence>
<dbReference type="CDD" id="cd00085">
    <property type="entry name" value="HNHc"/>
    <property type="match status" value="1"/>
</dbReference>
<dbReference type="AlphaFoldDB" id="A0A835UAD1"/>
<proteinExistence type="inferred from homology"/>
<keyword evidence="3 6" id="KW-0812">Transmembrane</keyword>
<feature type="compositionally biased region" description="Polar residues" evidence="7">
    <location>
        <begin position="7"/>
        <end position="19"/>
    </location>
</feature>
<evidence type="ECO:0000256" key="6">
    <source>
        <dbReference type="RuleBase" id="RU079119"/>
    </source>
</evidence>
<dbReference type="PANTHER" id="PTHR33427:SF1">
    <property type="entry name" value="F6A14.21 PROTEIN"/>
    <property type="match status" value="1"/>
</dbReference>
<dbReference type="GO" id="GO:0019706">
    <property type="term" value="F:protein-cysteine S-palmitoyltransferase activity"/>
    <property type="evidence" value="ECO:0007669"/>
    <property type="project" value="UniProtKB-EC"/>
</dbReference>
<protein>
    <recommendedName>
        <fullName evidence="6">S-acyltransferase</fullName>
        <ecNumber evidence="6">2.3.1.225</ecNumber>
    </recommendedName>
    <alternativeName>
        <fullName evidence="6">Palmitoyltransferase</fullName>
    </alternativeName>
</protein>
<dbReference type="PANTHER" id="PTHR33427">
    <property type="entry name" value="HNH ENDONUCLEASE"/>
    <property type="match status" value="1"/>
</dbReference>
<dbReference type="PROSITE" id="PS50216">
    <property type="entry name" value="DHHC"/>
    <property type="match status" value="1"/>
</dbReference>
<evidence type="ECO:0000259" key="8">
    <source>
        <dbReference type="Pfam" id="PF01529"/>
    </source>
</evidence>
<dbReference type="Gene3D" id="1.10.30.50">
    <property type="match status" value="1"/>
</dbReference>
<sequence>MVGPQASVPSSTRTQSTAEQEGEGRPRFFDSKAKARCWQNADVVPGRHPERWRRDPVGNVVCKRFANCYGCLCFEYDHIIPYSKGGESITENCQILQARVNRLKSDKEWVDRKELQGFSCDIKFTDKEMDVIEMAVYGDVIRPGHECRCRTVAEMLGQVVAIAVFLALGFAFYVFFLPFVGKKVFEYVALGIYTPLATCVFGLYVWCGATDPVDPGVFKSKKYRKVKGHAKVCKQMNSRQEGSVNEAHGATSIDKSLDDDITVDTRKESSSQKIEIDRNFLLVLLGWMPLPLSCDWCFPSEHAHDHRTREDGMFFCSLCEVEVGKYSKHCRVCDKCVDQFDHHCRWINNCVGRKNYRRFFVLMISALLLLILQWSIGILVLILSFLGRKQFSNEIIMKLGSSFSLVPFIVVVASCTFLAMLATLPLAQLFFFHVLLIKKDMMVSAVLCGLPDAVEATADLNDAASNDTNWLAAVSEDSVEALKRGYHWDFELRDLLMHRVINETVMGRAFLGGT</sequence>
<comment type="similarity">
    <text evidence="2 6">Belongs to the DHHC palmitoyltransferase family.</text>
</comment>
<evidence type="ECO:0000256" key="1">
    <source>
        <dbReference type="ARBA" id="ARBA00004141"/>
    </source>
</evidence>
<name>A0A835UAD1_VANPL</name>
<dbReference type="EC" id="2.3.1.225" evidence="6"/>
<keyword evidence="5 6" id="KW-0472">Membrane</keyword>
<comment type="subcellular location">
    <subcellularLocation>
        <location evidence="1">Membrane</location>
        <topology evidence="1">Multi-pass membrane protein</topology>
    </subcellularLocation>
</comment>
<feature type="transmembrane region" description="Helical" evidence="6">
    <location>
        <begin position="359"/>
        <end position="385"/>
    </location>
</feature>
<reference evidence="9 10" key="1">
    <citation type="journal article" date="2020" name="Nat. Food">
        <title>A phased Vanilla planifolia genome enables genetic improvement of flavour and production.</title>
        <authorList>
            <person name="Hasing T."/>
            <person name="Tang H."/>
            <person name="Brym M."/>
            <person name="Khazi F."/>
            <person name="Huang T."/>
            <person name="Chambers A.H."/>
        </authorList>
    </citation>
    <scope>NUCLEOTIDE SEQUENCE [LARGE SCALE GENOMIC DNA]</scope>
    <source>
        <tissue evidence="9">Leaf</tissue>
    </source>
</reference>
<comment type="catalytic activity">
    <reaction evidence="6">
        <text>L-cysteinyl-[protein] + hexadecanoyl-CoA = S-hexadecanoyl-L-cysteinyl-[protein] + CoA</text>
        <dbReference type="Rhea" id="RHEA:36683"/>
        <dbReference type="Rhea" id="RHEA-COMP:10131"/>
        <dbReference type="Rhea" id="RHEA-COMP:11032"/>
        <dbReference type="ChEBI" id="CHEBI:29950"/>
        <dbReference type="ChEBI" id="CHEBI:57287"/>
        <dbReference type="ChEBI" id="CHEBI:57379"/>
        <dbReference type="ChEBI" id="CHEBI:74151"/>
        <dbReference type="EC" id="2.3.1.225"/>
    </reaction>
</comment>
<feature type="transmembrane region" description="Helical" evidence="6">
    <location>
        <begin position="155"/>
        <end position="177"/>
    </location>
</feature>
<evidence type="ECO:0000256" key="4">
    <source>
        <dbReference type="ARBA" id="ARBA00022989"/>
    </source>
</evidence>
<feature type="transmembrane region" description="Helical" evidence="6">
    <location>
        <begin position="184"/>
        <end position="206"/>
    </location>
</feature>
<dbReference type="Pfam" id="PF01529">
    <property type="entry name" value="DHHC"/>
    <property type="match status" value="1"/>
</dbReference>
<evidence type="ECO:0000256" key="7">
    <source>
        <dbReference type="SAM" id="MobiDB-lite"/>
    </source>
</evidence>
<dbReference type="GO" id="GO:0016020">
    <property type="term" value="C:membrane"/>
    <property type="evidence" value="ECO:0007669"/>
    <property type="project" value="UniProtKB-SubCell"/>
</dbReference>
<dbReference type="Proteomes" id="UP000639772">
    <property type="component" value="Unassembled WGS sequence"/>
</dbReference>
<keyword evidence="6" id="KW-0808">Transferase</keyword>
<accession>A0A835UAD1</accession>
<evidence type="ECO:0000256" key="5">
    <source>
        <dbReference type="ARBA" id="ARBA00023136"/>
    </source>
</evidence>
<feature type="transmembrane region" description="Helical" evidence="6">
    <location>
        <begin position="405"/>
        <end position="432"/>
    </location>
</feature>
<keyword evidence="6" id="KW-0012">Acyltransferase</keyword>